<protein>
    <submittedName>
        <fullName evidence="2">Membrane protein</fullName>
    </submittedName>
</protein>
<evidence type="ECO:0000313" key="2">
    <source>
        <dbReference type="EMBL" id="GLQ12258.1"/>
    </source>
</evidence>
<evidence type="ECO:0000313" key="3">
    <source>
        <dbReference type="Proteomes" id="UP001161406"/>
    </source>
</evidence>
<keyword evidence="1" id="KW-0812">Transmembrane</keyword>
<dbReference type="RefSeq" id="WP_284394101.1">
    <property type="nucleotide sequence ID" value="NZ_BSNG01000004.1"/>
</dbReference>
<proteinExistence type="predicted"/>
<name>A0ABQ5UM44_9HYPH</name>
<accession>A0ABQ5UM44</accession>
<feature type="transmembrane region" description="Helical" evidence="1">
    <location>
        <begin position="29"/>
        <end position="46"/>
    </location>
</feature>
<keyword evidence="1" id="KW-1133">Transmembrane helix</keyword>
<evidence type="ECO:0000256" key="1">
    <source>
        <dbReference type="SAM" id="Phobius"/>
    </source>
</evidence>
<dbReference type="EMBL" id="BSNG01000004">
    <property type="protein sequence ID" value="GLQ12258.1"/>
    <property type="molecule type" value="Genomic_DNA"/>
</dbReference>
<dbReference type="Pfam" id="PF10003">
    <property type="entry name" value="DUF2244"/>
    <property type="match status" value="1"/>
</dbReference>
<comment type="caution">
    <text evidence="2">The sequence shown here is derived from an EMBL/GenBank/DDBJ whole genome shotgun (WGS) entry which is preliminary data.</text>
</comment>
<keyword evidence="1" id="KW-0472">Membrane</keyword>
<reference evidence="2" key="2">
    <citation type="submission" date="2023-01" db="EMBL/GenBank/DDBJ databases">
        <title>Draft genome sequence of Devosia yakushimensis strain NBRC 103855.</title>
        <authorList>
            <person name="Sun Q."/>
            <person name="Mori K."/>
        </authorList>
    </citation>
    <scope>NUCLEOTIDE SEQUENCE</scope>
    <source>
        <strain evidence="2">NBRC 103855</strain>
    </source>
</reference>
<keyword evidence="3" id="KW-1185">Reference proteome</keyword>
<organism evidence="2 3">
    <name type="scientific">Devosia yakushimensis</name>
    <dbReference type="NCBI Taxonomy" id="470028"/>
    <lineage>
        <taxon>Bacteria</taxon>
        <taxon>Pseudomonadati</taxon>
        <taxon>Pseudomonadota</taxon>
        <taxon>Alphaproteobacteria</taxon>
        <taxon>Hyphomicrobiales</taxon>
        <taxon>Devosiaceae</taxon>
        <taxon>Devosia</taxon>
    </lineage>
</organism>
<sequence length="160" mass="17685">MPMQATTTSPLFAAELTPHRALGRGGKRLVAALLVLLILSPLLLVLSGSFWAMAGFAALDGVAIALTFYFSSRQGKRREIVRMWSDQLEIASVDAKGDRVLRRFEPRLVRLVLERDDNERTLALRLRAGREDIEIGAFLNSDDKASFAKAFGTALRKARA</sequence>
<reference evidence="2" key="1">
    <citation type="journal article" date="2014" name="Int. J. Syst. Evol. Microbiol.">
        <title>Complete genome of a new Firmicutes species belonging to the dominant human colonic microbiota ('Ruminococcus bicirculans') reveals two chromosomes and a selective capacity to utilize plant glucans.</title>
        <authorList>
            <consortium name="NISC Comparative Sequencing Program"/>
            <person name="Wegmann U."/>
            <person name="Louis P."/>
            <person name="Goesmann A."/>
            <person name="Henrissat B."/>
            <person name="Duncan S.H."/>
            <person name="Flint H.J."/>
        </authorList>
    </citation>
    <scope>NUCLEOTIDE SEQUENCE</scope>
    <source>
        <strain evidence="2">NBRC 103855</strain>
    </source>
</reference>
<gene>
    <name evidence="2" type="ORF">GCM10007913_41910</name>
</gene>
<feature type="transmembrane region" description="Helical" evidence="1">
    <location>
        <begin position="52"/>
        <end position="70"/>
    </location>
</feature>
<dbReference type="Proteomes" id="UP001161406">
    <property type="component" value="Unassembled WGS sequence"/>
</dbReference>
<dbReference type="InterPro" id="IPR019253">
    <property type="entry name" value="DUF2244_TM"/>
</dbReference>